<organism evidence="2 3">
    <name type="scientific">Hydnum rufescens UP504</name>
    <dbReference type="NCBI Taxonomy" id="1448309"/>
    <lineage>
        <taxon>Eukaryota</taxon>
        <taxon>Fungi</taxon>
        <taxon>Dikarya</taxon>
        <taxon>Basidiomycota</taxon>
        <taxon>Agaricomycotina</taxon>
        <taxon>Agaricomycetes</taxon>
        <taxon>Cantharellales</taxon>
        <taxon>Hydnaceae</taxon>
        <taxon>Hydnum</taxon>
    </lineage>
</organism>
<comment type="caution">
    <text evidence="2">The sequence shown here is derived from an EMBL/GenBank/DDBJ whole genome shotgun (WGS) entry which is preliminary data.</text>
</comment>
<accession>A0A9P6DNS2</accession>
<evidence type="ECO:0000313" key="2">
    <source>
        <dbReference type="EMBL" id="KAF9508237.1"/>
    </source>
</evidence>
<keyword evidence="3" id="KW-1185">Reference proteome</keyword>
<evidence type="ECO:0000256" key="1">
    <source>
        <dbReference type="SAM" id="MobiDB-lite"/>
    </source>
</evidence>
<feature type="compositionally biased region" description="Basic and acidic residues" evidence="1">
    <location>
        <begin position="80"/>
        <end position="103"/>
    </location>
</feature>
<dbReference type="EMBL" id="MU129062">
    <property type="protein sequence ID" value="KAF9508237.1"/>
    <property type="molecule type" value="Genomic_DNA"/>
</dbReference>
<sequence>MPSENARGGHANHTPTAAGITTNEDPWSKPPPPLRSNSCKTRPVSNNAPNKAMNHTPATTGYRLNHPPNEPPLWEMTTQHAKEHPPDETQDQEHMMWGPRDPR</sequence>
<feature type="compositionally biased region" description="Polar residues" evidence="1">
    <location>
        <begin position="35"/>
        <end position="49"/>
    </location>
</feature>
<feature type="region of interest" description="Disordered" evidence="1">
    <location>
        <begin position="1"/>
        <end position="103"/>
    </location>
</feature>
<proteinExistence type="predicted"/>
<dbReference type="Proteomes" id="UP000886523">
    <property type="component" value="Unassembled WGS sequence"/>
</dbReference>
<name>A0A9P6DNS2_9AGAM</name>
<dbReference type="AlphaFoldDB" id="A0A9P6DNS2"/>
<gene>
    <name evidence="2" type="ORF">BS47DRAFT_1366046</name>
</gene>
<feature type="compositionally biased region" description="Polar residues" evidence="1">
    <location>
        <begin position="13"/>
        <end position="25"/>
    </location>
</feature>
<reference evidence="2" key="1">
    <citation type="journal article" date="2020" name="Nat. Commun.">
        <title>Large-scale genome sequencing of mycorrhizal fungi provides insights into the early evolution of symbiotic traits.</title>
        <authorList>
            <person name="Miyauchi S."/>
            <person name="Kiss E."/>
            <person name="Kuo A."/>
            <person name="Drula E."/>
            <person name="Kohler A."/>
            <person name="Sanchez-Garcia M."/>
            <person name="Morin E."/>
            <person name="Andreopoulos B."/>
            <person name="Barry K.W."/>
            <person name="Bonito G."/>
            <person name="Buee M."/>
            <person name="Carver A."/>
            <person name="Chen C."/>
            <person name="Cichocki N."/>
            <person name="Clum A."/>
            <person name="Culley D."/>
            <person name="Crous P.W."/>
            <person name="Fauchery L."/>
            <person name="Girlanda M."/>
            <person name="Hayes R.D."/>
            <person name="Keri Z."/>
            <person name="LaButti K."/>
            <person name="Lipzen A."/>
            <person name="Lombard V."/>
            <person name="Magnuson J."/>
            <person name="Maillard F."/>
            <person name="Murat C."/>
            <person name="Nolan M."/>
            <person name="Ohm R.A."/>
            <person name="Pangilinan J."/>
            <person name="Pereira M.F."/>
            <person name="Perotto S."/>
            <person name="Peter M."/>
            <person name="Pfister S."/>
            <person name="Riley R."/>
            <person name="Sitrit Y."/>
            <person name="Stielow J.B."/>
            <person name="Szollosi G."/>
            <person name="Zifcakova L."/>
            <person name="Stursova M."/>
            <person name="Spatafora J.W."/>
            <person name="Tedersoo L."/>
            <person name="Vaario L.M."/>
            <person name="Yamada A."/>
            <person name="Yan M."/>
            <person name="Wang P."/>
            <person name="Xu J."/>
            <person name="Bruns T."/>
            <person name="Baldrian P."/>
            <person name="Vilgalys R."/>
            <person name="Dunand C."/>
            <person name="Henrissat B."/>
            <person name="Grigoriev I.V."/>
            <person name="Hibbett D."/>
            <person name="Nagy L.G."/>
            <person name="Martin F.M."/>
        </authorList>
    </citation>
    <scope>NUCLEOTIDE SEQUENCE</scope>
    <source>
        <strain evidence="2">UP504</strain>
    </source>
</reference>
<protein>
    <submittedName>
        <fullName evidence="2">Uncharacterized protein</fullName>
    </submittedName>
</protein>
<evidence type="ECO:0000313" key="3">
    <source>
        <dbReference type="Proteomes" id="UP000886523"/>
    </source>
</evidence>